<feature type="chain" id="PRO_5020862672" evidence="1">
    <location>
        <begin position="19"/>
        <end position="116"/>
    </location>
</feature>
<evidence type="ECO:0000313" key="3">
    <source>
        <dbReference type="EMBL" id="TGY90056.1"/>
    </source>
</evidence>
<keyword evidence="3" id="KW-0645">Protease</keyword>
<sequence length="116" mass="12089">MRLFALLFALLIAACAPQNPPPGEAPGFPPDRASAIGEACGGLMGLYCAGENAYCAYPRDAMCGAADQTGICRERPQVCTREYRPVCGCDGETYPNACEAASAGTSVAYEGTCRKP</sequence>
<name>A0A4S2H3B5_9PROT</name>
<dbReference type="Pfam" id="PF00050">
    <property type="entry name" value="Kazal_1"/>
    <property type="match status" value="1"/>
</dbReference>
<keyword evidence="3" id="KW-0378">Hydrolase</keyword>
<dbReference type="SMART" id="SM00280">
    <property type="entry name" value="KAZAL"/>
    <property type="match status" value="1"/>
</dbReference>
<gene>
    <name evidence="3" type="ORF">E5163_02700</name>
</gene>
<reference evidence="3 4" key="1">
    <citation type="journal article" date="2017" name="Int. J. Syst. Evol. Microbiol.">
        <title>Marinicauda algicola sp. nov., isolated from a marine red alga Rhodosorus marinus.</title>
        <authorList>
            <person name="Jeong S.E."/>
            <person name="Jeon S.H."/>
            <person name="Chun B.H."/>
            <person name="Kim D.W."/>
            <person name="Jeon C.O."/>
        </authorList>
    </citation>
    <scope>NUCLEOTIDE SEQUENCE [LARGE SCALE GENOMIC DNA]</scope>
    <source>
        <strain evidence="3 4">JCM 31718</strain>
    </source>
</reference>
<dbReference type="Gene3D" id="3.30.60.30">
    <property type="match status" value="1"/>
</dbReference>
<dbReference type="OrthoDB" id="9800302at2"/>
<comment type="caution">
    <text evidence="3">The sequence shown here is derived from an EMBL/GenBank/DDBJ whole genome shotgun (WGS) entry which is preliminary data.</text>
</comment>
<evidence type="ECO:0000256" key="1">
    <source>
        <dbReference type="SAM" id="SignalP"/>
    </source>
</evidence>
<dbReference type="GO" id="GO:0008233">
    <property type="term" value="F:peptidase activity"/>
    <property type="evidence" value="ECO:0007669"/>
    <property type="project" value="UniProtKB-KW"/>
</dbReference>
<protein>
    <submittedName>
        <fullName evidence="3">Serine protease</fullName>
    </submittedName>
</protein>
<proteinExistence type="predicted"/>
<organism evidence="3 4">
    <name type="scientific">Marinicauda algicola</name>
    <dbReference type="NCBI Taxonomy" id="2029849"/>
    <lineage>
        <taxon>Bacteria</taxon>
        <taxon>Pseudomonadati</taxon>
        <taxon>Pseudomonadota</taxon>
        <taxon>Alphaproteobacteria</taxon>
        <taxon>Maricaulales</taxon>
        <taxon>Maricaulaceae</taxon>
        <taxon>Marinicauda</taxon>
    </lineage>
</organism>
<dbReference type="InterPro" id="IPR036058">
    <property type="entry name" value="Kazal_dom_sf"/>
</dbReference>
<dbReference type="CDD" id="cd00104">
    <property type="entry name" value="KAZAL_FS"/>
    <property type="match status" value="1"/>
</dbReference>
<dbReference type="Proteomes" id="UP000308054">
    <property type="component" value="Unassembled WGS sequence"/>
</dbReference>
<dbReference type="PROSITE" id="PS51257">
    <property type="entry name" value="PROKAR_LIPOPROTEIN"/>
    <property type="match status" value="1"/>
</dbReference>
<dbReference type="SUPFAM" id="SSF100895">
    <property type="entry name" value="Kazal-type serine protease inhibitors"/>
    <property type="match status" value="1"/>
</dbReference>
<keyword evidence="4" id="KW-1185">Reference proteome</keyword>
<feature type="signal peptide" evidence="1">
    <location>
        <begin position="1"/>
        <end position="18"/>
    </location>
</feature>
<accession>A0A4S2H3B5</accession>
<dbReference type="PROSITE" id="PS51465">
    <property type="entry name" value="KAZAL_2"/>
    <property type="match status" value="1"/>
</dbReference>
<feature type="domain" description="Kazal-like" evidence="2">
    <location>
        <begin position="66"/>
        <end position="115"/>
    </location>
</feature>
<dbReference type="EMBL" id="SRXW01000001">
    <property type="protein sequence ID" value="TGY90056.1"/>
    <property type="molecule type" value="Genomic_DNA"/>
</dbReference>
<dbReference type="GO" id="GO:0006508">
    <property type="term" value="P:proteolysis"/>
    <property type="evidence" value="ECO:0007669"/>
    <property type="project" value="UniProtKB-KW"/>
</dbReference>
<dbReference type="InterPro" id="IPR002350">
    <property type="entry name" value="Kazal_dom"/>
</dbReference>
<evidence type="ECO:0000259" key="2">
    <source>
        <dbReference type="PROSITE" id="PS51465"/>
    </source>
</evidence>
<evidence type="ECO:0000313" key="4">
    <source>
        <dbReference type="Proteomes" id="UP000308054"/>
    </source>
</evidence>
<keyword evidence="1" id="KW-0732">Signal</keyword>
<dbReference type="RefSeq" id="WP_135994553.1">
    <property type="nucleotide sequence ID" value="NZ_CP071057.1"/>
</dbReference>
<dbReference type="AlphaFoldDB" id="A0A4S2H3B5"/>